<proteinExistence type="predicted"/>
<evidence type="ECO:0000313" key="2">
    <source>
        <dbReference type="EMBL" id="PRP94343.1"/>
    </source>
</evidence>
<accession>A0A2S9XNA9</accession>
<evidence type="ECO:0000313" key="3">
    <source>
        <dbReference type="Proteomes" id="UP000238823"/>
    </source>
</evidence>
<evidence type="ECO:0000256" key="1">
    <source>
        <dbReference type="SAM" id="MobiDB-lite"/>
    </source>
</evidence>
<dbReference type="EMBL" id="PVNL01000142">
    <property type="protein sequence ID" value="PRP94343.1"/>
    <property type="molecule type" value="Genomic_DNA"/>
</dbReference>
<feature type="region of interest" description="Disordered" evidence="1">
    <location>
        <begin position="1"/>
        <end position="20"/>
    </location>
</feature>
<dbReference type="AlphaFoldDB" id="A0A2S9XNA9"/>
<feature type="compositionally biased region" description="Basic residues" evidence="1">
    <location>
        <begin position="1"/>
        <end position="11"/>
    </location>
</feature>
<organism evidence="2 3">
    <name type="scientific">Enhygromyxa salina</name>
    <dbReference type="NCBI Taxonomy" id="215803"/>
    <lineage>
        <taxon>Bacteria</taxon>
        <taxon>Pseudomonadati</taxon>
        <taxon>Myxococcota</taxon>
        <taxon>Polyangia</taxon>
        <taxon>Nannocystales</taxon>
        <taxon>Nannocystaceae</taxon>
        <taxon>Enhygromyxa</taxon>
    </lineage>
</organism>
<gene>
    <name evidence="2" type="ORF">ENSA7_78800</name>
</gene>
<sequence>MKRRIQRHLTRRDRSIEPSELRPSIQQINRMQPRLDNPLEHRSRERKIIPRHHVNLVSIVSNIIPKDSRSHPVRRRNELEQQRADQRVNIQPLIRNDVNRSNRIDPHKRRLIPARPINIQRLNNLTSPSILRNKPAPPSLIHRHAQQLGISTPRPLRPVISQRVEHHVIIVAGRPPSLPQEVRADPHVLLRGDPREPDRHARLGALKLERQRVNILDLSPGGQLDGREQEPVIQILLQDRTGSGILRVVVRVEKIDHLLRGATLQHHDLERADDRLEHHVGPGVAASVKLG</sequence>
<name>A0A2S9XNA9_9BACT</name>
<comment type="caution">
    <text evidence="2">The sequence shown here is derived from an EMBL/GenBank/DDBJ whole genome shotgun (WGS) entry which is preliminary data.</text>
</comment>
<dbReference type="Proteomes" id="UP000238823">
    <property type="component" value="Unassembled WGS sequence"/>
</dbReference>
<reference evidence="2 3" key="1">
    <citation type="submission" date="2018-03" db="EMBL/GenBank/DDBJ databases">
        <title>Draft Genome Sequences of the Obligatory Marine Myxobacteria Enhygromyxa salina SWB007.</title>
        <authorList>
            <person name="Poehlein A."/>
            <person name="Moghaddam J.A."/>
            <person name="Harms H."/>
            <person name="Alanjari M."/>
            <person name="Koenig G.M."/>
            <person name="Daniel R."/>
            <person name="Schaeberle T.F."/>
        </authorList>
    </citation>
    <scope>NUCLEOTIDE SEQUENCE [LARGE SCALE GENOMIC DNA]</scope>
    <source>
        <strain evidence="2 3">SWB007</strain>
    </source>
</reference>
<protein>
    <submittedName>
        <fullName evidence="2">Uncharacterized protein</fullName>
    </submittedName>
</protein>